<gene>
    <name evidence="1" type="ORF">AVEN_86171_1</name>
</gene>
<name>A0A4Y2DW51_ARAVE</name>
<dbReference type="Gene3D" id="3.30.420.10">
    <property type="entry name" value="Ribonuclease H-like superfamily/Ribonuclease H"/>
    <property type="match status" value="1"/>
</dbReference>
<accession>A0A4Y2DW51</accession>
<dbReference type="EMBL" id="BGPR01000431">
    <property type="protein sequence ID" value="GBM19835.1"/>
    <property type="molecule type" value="Genomic_DNA"/>
</dbReference>
<dbReference type="GO" id="GO:0003676">
    <property type="term" value="F:nucleic acid binding"/>
    <property type="evidence" value="ECO:0007669"/>
    <property type="project" value="InterPro"/>
</dbReference>
<dbReference type="PANTHER" id="PTHR46060:SF1">
    <property type="entry name" value="MARINER MOS1 TRANSPOSASE-LIKE PROTEIN"/>
    <property type="match status" value="1"/>
</dbReference>
<evidence type="ECO:0000313" key="1">
    <source>
        <dbReference type="EMBL" id="GBM19835.1"/>
    </source>
</evidence>
<evidence type="ECO:0000313" key="2">
    <source>
        <dbReference type="Proteomes" id="UP000499080"/>
    </source>
</evidence>
<sequence length="104" mass="11856">MKYLCFLGSNDGDRKKEFQVDRLSRLGKNESSIVSLDLAPSYFHLFLHAKRFLSGQRSDDDEKVRDAVTSWLASQTTIFYDPGKPNLVSGYDKCLNVLGDYVEK</sequence>
<organism evidence="1 2">
    <name type="scientific">Araneus ventricosus</name>
    <name type="common">Orbweaver spider</name>
    <name type="synonym">Epeira ventricosa</name>
    <dbReference type="NCBI Taxonomy" id="182803"/>
    <lineage>
        <taxon>Eukaryota</taxon>
        <taxon>Metazoa</taxon>
        <taxon>Ecdysozoa</taxon>
        <taxon>Arthropoda</taxon>
        <taxon>Chelicerata</taxon>
        <taxon>Arachnida</taxon>
        <taxon>Araneae</taxon>
        <taxon>Araneomorphae</taxon>
        <taxon>Entelegynae</taxon>
        <taxon>Araneoidea</taxon>
        <taxon>Araneidae</taxon>
        <taxon>Araneus</taxon>
    </lineage>
</organism>
<dbReference type="Proteomes" id="UP000499080">
    <property type="component" value="Unassembled WGS sequence"/>
</dbReference>
<dbReference type="PANTHER" id="PTHR46060">
    <property type="entry name" value="MARINER MOS1 TRANSPOSASE-LIKE PROTEIN"/>
    <property type="match status" value="1"/>
</dbReference>
<protein>
    <submittedName>
        <fullName evidence="1">Uncharacterized protein</fullName>
    </submittedName>
</protein>
<proteinExistence type="predicted"/>
<dbReference type="InterPro" id="IPR052709">
    <property type="entry name" value="Transposase-MT_Hybrid"/>
</dbReference>
<reference evidence="1 2" key="1">
    <citation type="journal article" date="2019" name="Sci. Rep.">
        <title>Orb-weaving spider Araneus ventricosus genome elucidates the spidroin gene catalogue.</title>
        <authorList>
            <person name="Kono N."/>
            <person name="Nakamura H."/>
            <person name="Ohtoshi R."/>
            <person name="Moran D.A.P."/>
            <person name="Shinohara A."/>
            <person name="Yoshida Y."/>
            <person name="Fujiwara M."/>
            <person name="Mori M."/>
            <person name="Tomita M."/>
            <person name="Arakawa K."/>
        </authorList>
    </citation>
    <scope>NUCLEOTIDE SEQUENCE [LARGE SCALE GENOMIC DNA]</scope>
</reference>
<dbReference type="AlphaFoldDB" id="A0A4Y2DW51"/>
<keyword evidence="2" id="KW-1185">Reference proteome</keyword>
<comment type="caution">
    <text evidence="1">The sequence shown here is derived from an EMBL/GenBank/DDBJ whole genome shotgun (WGS) entry which is preliminary data.</text>
</comment>
<dbReference type="InterPro" id="IPR036397">
    <property type="entry name" value="RNaseH_sf"/>
</dbReference>
<dbReference type="OrthoDB" id="616263at2759"/>